<dbReference type="STRING" id="28377.ENSACAP00000011794"/>
<dbReference type="GeneTree" id="ENSGT00940000154049"/>
<keyword evidence="3" id="KW-1185">Reference proteome</keyword>
<feature type="compositionally biased region" description="Acidic residues" evidence="1">
    <location>
        <begin position="1"/>
        <end position="11"/>
    </location>
</feature>
<dbReference type="KEGG" id="acs:100563829"/>
<proteinExistence type="predicted"/>
<dbReference type="PANTHER" id="PTHR46788">
    <property type="entry name" value="EF-HAND CALCIUM-BINDING DOMAIN-CONTAINING PROTEIN 5"/>
    <property type="match status" value="1"/>
</dbReference>
<evidence type="ECO:0000313" key="3">
    <source>
        <dbReference type="Proteomes" id="UP000001646"/>
    </source>
</evidence>
<name>H9GIF2_ANOCA</name>
<evidence type="ECO:0000313" key="2">
    <source>
        <dbReference type="Ensembl" id="ENSACAP00000011794.3"/>
    </source>
</evidence>
<dbReference type="Gene3D" id="3.30.450.40">
    <property type="match status" value="1"/>
</dbReference>
<dbReference type="Bgee" id="ENSACAG00000012043">
    <property type="expression patterns" value="Expressed in brain and 6 other cell types or tissues"/>
</dbReference>
<dbReference type="eggNOG" id="ENOG502R5M0">
    <property type="taxonomic scope" value="Eukaryota"/>
</dbReference>
<sequence>MAESERTEEESERSTLRDLPSEMESLLPPSAVRPLSPQTDARWKAVFYKSVQSRALDLQERRVAKFNQEKALEKKTERKEPPDALAREWFDDERAALETRAYLLDKLLPTLVPGVEKLLRVAERKKALEKLEPRKFDPITFLGEYLMRNNPAFQLSATLDPYQRGVKAVTEELKTKVPKTTQHKLAEMKALVEERRHEREEVDKIKDHVKDIRRRALGMQFREWTQDITGRIPLELIQSALRSFLEVMRLVPEAGSYARPLEAVGTLEVKVNEEECIEYLLSYVKNFNSDQFEQLLRHLLQCANDARDAIRHDVWRQMFVQLFLDCDHGQVGLLDRARVFSLLKYYYDNCLRDARKGYRDPRKWPMAELEDIELMEFWGNMEDDEPIVTTAVVSEESLPGLSAEALVLNNVLKDILSDMEVGKVQDTLEDQAAAIPEQDGQVTITVEDESQVVPVTEQAEQTTQEVTVPEEGSPEKVEVTVPEEGSPEKVEVSVPAEGSPEKVEETVLEEGSPEKVEVAVPEEGSLEKVEPTAEDTGTVDEGVEPETIPEMPPELLVEEKEADEGERPEKLSPPPASEPVEMPAPTPSLSQTATNLQQVLDQELGPDVEGTSTDQVPGVQDAGVEEAAAKEEEHGEKTDAGEVEEQRPASIVEPPSQSSGEQATGLLLSPAKQPSKEAKREVQLIYGEPWSGDFRAADLSFKYADYGKEIREDWNNENSRFPDLRMNMVEIQARGPPSSISTFEKDFLDLPQFVQLLETFVGEETSLPNLKKMVEFVKGGYVQTEREKIKQLEQIHHRSFLVWKQLLLAALFEKWDNECSGFLDMKEVDAVLATFKEGMEEEALNKAKLQLPIPQWHPSGIVKLSCKDFQTYMELVVSELTGNEDEVLDSLVEFLMMAVDWTHLERLRGSARRKWLLGIAQTAKVSGGCMEPVYQALFKTLSRDADAHGKNKRISAYVALLEYNLINPTRGDILLRYVACTEDDAPYVLNKPLFMDMKGISFAAALQDKPIHVPRVQLHGNIHFWNCDRLPKDRTGSFLVLPLEDIRRRVFGVLGLDTLRDKSDQTIFVPHEIRFYQGAANTFSVSYHHIRTQDCLKQVIISAVGWISTQTTRLQSITAYFMEPGENRMQDYTLRKVMTSDLKETNELHPSPAPVLSRKDDFFSGFLFRCIDCSMVVMASTNEEHHIAVPLRNPEGQAIAVLDINLGRWPKLPSCEHKDLQKMLKMTQAATYEILKEDAGDLEPYYILEAEYVGDWRRGGVLFYRFLLQDLQNCIWNLDPWDSFSDIRCFEQPPLLVHTILKCTLLVLNPQWAGTEAVENWDRCIQKFDGELIENICYFDPTAAYVETTPEVIYNSLQGTQRYAVWRFGSAPLEYLYNWIHACLALIEMAKKLKHQPRSAFPSSSVLLTPALSRSLRSSQISTYGTISLN</sequence>
<dbReference type="InterPro" id="IPR029016">
    <property type="entry name" value="GAF-like_dom_sf"/>
</dbReference>
<dbReference type="InParanoid" id="H9GIF2"/>
<feature type="region of interest" description="Disordered" evidence="1">
    <location>
        <begin position="1"/>
        <end position="36"/>
    </location>
</feature>
<reference evidence="2" key="1">
    <citation type="submission" date="2009-12" db="EMBL/GenBank/DDBJ databases">
        <title>The Genome Sequence of Anolis carolinensis (Green Anole Lizard).</title>
        <authorList>
            <consortium name="The Genome Sequencing Platform"/>
            <person name="Di Palma F."/>
            <person name="Alfoldi J."/>
            <person name="Heiman D."/>
            <person name="Young S."/>
            <person name="Grabherr M."/>
            <person name="Johnson J."/>
            <person name="Lander E.S."/>
            <person name="Lindblad-Toh K."/>
        </authorList>
    </citation>
    <scope>NUCLEOTIDE SEQUENCE [LARGE SCALE GENOMIC DNA]</scope>
    <source>
        <strain evidence="2">JBL SC #1</strain>
    </source>
</reference>
<dbReference type="SUPFAM" id="SSF55781">
    <property type="entry name" value="GAF domain-like"/>
    <property type="match status" value="1"/>
</dbReference>
<accession>H9GIF2</accession>
<feature type="compositionally biased region" description="Polar residues" evidence="1">
    <location>
        <begin position="587"/>
        <end position="600"/>
    </location>
</feature>
<organism evidence="2 3">
    <name type="scientific">Anolis carolinensis</name>
    <name type="common">Green anole</name>
    <name type="synonym">American chameleon</name>
    <dbReference type="NCBI Taxonomy" id="28377"/>
    <lineage>
        <taxon>Eukaryota</taxon>
        <taxon>Metazoa</taxon>
        <taxon>Chordata</taxon>
        <taxon>Craniata</taxon>
        <taxon>Vertebrata</taxon>
        <taxon>Euteleostomi</taxon>
        <taxon>Lepidosauria</taxon>
        <taxon>Squamata</taxon>
        <taxon>Bifurcata</taxon>
        <taxon>Unidentata</taxon>
        <taxon>Episquamata</taxon>
        <taxon>Toxicofera</taxon>
        <taxon>Iguania</taxon>
        <taxon>Dactyloidae</taxon>
        <taxon>Anolis</taxon>
    </lineage>
</organism>
<dbReference type="PANTHER" id="PTHR46788:SF1">
    <property type="entry name" value="EF-HAND CALCIUM-BINDING DOMAIN-CONTAINING PROTEIN 5"/>
    <property type="match status" value="1"/>
</dbReference>
<reference evidence="2" key="2">
    <citation type="submission" date="2025-08" db="UniProtKB">
        <authorList>
            <consortium name="Ensembl"/>
        </authorList>
    </citation>
    <scope>IDENTIFICATION</scope>
</reference>
<dbReference type="Proteomes" id="UP000001646">
    <property type="component" value="Unplaced"/>
</dbReference>
<feature type="compositionally biased region" description="Basic and acidic residues" evidence="1">
    <location>
        <begin position="627"/>
        <end position="647"/>
    </location>
</feature>
<gene>
    <name evidence="2" type="primary">EFCAB5</name>
</gene>
<dbReference type="HOGENOM" id="CLU_006376_0_0_1"/>
<dbReference type="Ensembl" id="ENSACAT00000012038.4">
    <property type="protein sequence ID" value="ENSACAP00000011794.3"/>
    <property type="gene ID" value="ENSACAG00000012043.4"/>
</dbReference>
<dbReference type="GeneID" id="100563829"/>
<feature type="region of interest" description="Disordered" evidence="1">
    <location>
        <begin position="481"/>
        <end position="679"/>
    </location>
</feature>
<feature type="compositionally biased region" description="Pro residues" evidence="1">
    <location>
        <begin position="571"/>
        <end position="586"/>
    </location>
</feature>
<protein>
    <submittedName>
        <fullName evidence="2">EF-hand calcium binding domain 5</fullName>
    </submittedName>
</protein>
<dbReference type="CTD" id="374786"/>
<evidence type="ECO:0000256" key="1">
    <source>
        <dbReference type="SAM" id="MobiDB-lite"/>
    </source>
</evidence>
<dbReference type="Gene3D" id="1.20.890.10">
    <property type="entry name" value="cAMP-dependent protein kinase regulatory subunit, dimerization-anchoring domain"/>
    <property type="match status" value="1"/>
</dbReference>
<dbReference type="OrthoDB" id="199400at2759"/>
<reference evidence="2" key="3">
    <citation type="submission" date="2025-09" db="UniProtKB">
        <authorList>
            <consortium name="Ensembl"/>
        </authorList>
    </citation>
    <scope>IDENTIFICATION</scope>
</reference>
<dbReference type="CDD" id="cd22968">
    <property type="entry name" value="DD_EFCAB5"/>
    <property type="match status" value="1"/>
</dbReference>